<evidence type="ECO:0000313" key="3">
    <source>
        <dbReference type="Proteomes" id="UP000002385"/>
    </source>
</evidence>
<feature type="region of interest" description="Disordered" evidence="1">
    <location>
        <begin position="1"/>
        <end position="134"/>
    </location>
</feature>
<evidence type="ECO:0000256" key="1">
    <source>
        <dbReference type="SAM" id="MobiDB-lite"/>
    </source>
</evidence>
<name>B7L263_METC4</name>
<dbReference type="HOGENOM" id="CLU_1935556_0_0_5"/>
<reference evidence="3" key="1">
    <citation type="submission" date="2008-12" db="EMBL/GenBank/DDBJ databases">
        <title>Complete sequence of chromosome of Methylobacterium chloromethanicum CM4.</title>
        <authorList>
            <consortium name="US DOE Joint Genome Institute"/>
            <person name="Lucas S."/>
            <person name="Copeland A."/>
            <person name="Lapidus A."/>
            <person name="Glavina del Rio T."/>
            <person name="Dalin E."/>
            <person name="Tice H."/>
            <person name="Bruce D."/>
            <person name="Goodwin L."/>
            <person name="Pitluck S."/>
            <person name="Chertkov O."/>
            <person name="Brettin T."/>
            <person name="Detter J.C."/>
            <person name="Han C."/>
            <person name="Larimer F."/>
            <person name="Land M."/>
            <person name="Hauser L."/>
            <person name="Kyrpides N."/>
            <person name="Mikhailova N."/>
            <person name="Marx C."/>
            <person name="Richardson P."/>
        </authorList>
    </citation>
    <scope>NUCLEOTIDE SEQUENCE [LARGE SCALE GENOMIC DNA]</scope>
    <source>
        <strain evidence="3">CM4 / NCIMB 13688</strain>
    </source>
</reference>
<accession>B7L263</accession>
<feature type="compositionally biased region" description="Basic and acidic residues" evidence="1">
    <location>
        <begin position="79"/>
        <end position="92"/>
    </location>
</feature>
<evidence type="ECO:0000313" key="2">
    <source>
        <dbReference type="EMBL" id="ACK81853.1"/>
    </source>
</evidence>
<dbReference type="AlphaFoldDB" id="B7L263"/>
<sequence>MTETSPDRPSLKAFDAYTDRNGQDFGTDSPLDAGIPSRTQADLKSNPDGTAETARIASGTEHQGQDAVDQTEAETPAENLRRISDPSSRSEPDATAQEAIERATAAVGQEEPPRHGEDLGKDFGERDGGGRDGK</sequence>
<dbReference type="KEGG" id="mch:Mchl_0936"/>
<feature type="compositionally biased region" description="Basic and acidic residues" evidence="1">
    <location>
        <begin position="1"/>
        <end position="10"/>
    </location>
</feature>
<protein>
    <submittedName>
        <fullName evidence="2">Uncharacterized protein</fullName>
    </submittedName>
</protein>
<organism evidence="2 3">
    <name type="scientific">Methylorubrum extorquens (strain CM4 / NCIMB 13688)</name>
    <name type="common">Methylobacterium extorquens</name>
    <dbReference type="NCBI Taxonomy" id="440085"/>
    <lineage>
        <taxon>Bacteria</taxon>
        <taxon>Pseudomonadati</taxon>
        <taxon>Pseudomonadota</taxon>
        <taxon>Alphaproteobacteria</taxon>
        <taxon>Hyphomicrobiales</taxon>
        <taxon>Methylobacteriaceae</taxon>
        <taxon>Methylorubrum</taxon>
    </lineage>
</organism>
<dbReference type="EMBL" id="CP001298">
    <property type="protein sequence ID" value="ACK81853.1"/>
    <property type="molecule type" value="Genomic_DNA"/>
</dbReference>
<feature type="compositionally biased region" description="Basic and acidic residues" evidence="1">
    <location>
        <begin position="111"/>
        <end position="134"/>
    </location>
</feature>
<gene>
    <name evidence="2" type="ordered locus">Mchl_0936</name>
</gene>
<dbReference type="Proteomes" id="UP000002385">
    <property type="component" value="Chromosome"/>
</dbReference>
<proteinExistence type="predicted"/>
<reference evidence="2 3" key="2">
    <citation type="journal article" date="2012" name="J. Bacteriol.">
        <title>Complete genome sequences of six strains of the genus Methylobacterium.</title>
        <authorList>
            <person name="Marx C.J."/>
            <person name="Bringel F."/>
            <person name="Chistoserdova L."/>
            <person name="Moulin L."/>
            <person name="Farhan Ul Haque M."/>
            <person name="Fleischman D.E."/>
            <person name="Gruffaz C."/>
            <person name="Jourand P."/>
            <person name="Knief C."/>
            <person name="Lee M.C."/>
            <person name="Muller E.E."/>
            <person name="Nadalig T."/>
            <person name="Peyraud R."/>
            <person name="Roselli S."/>
            <person name="Russ L."/>
            <person name="Goodwin L.A."/>
            <person name="Ivanova N."/>
            <person name="Kyrpides N."/>
            <person name="Lajus A."/>
            <person name="Land M.L."/>
            <person name="Medigue C."/>
            <person name="Mikhailova N."/>
            <person name="Nolan M."/>
            <person name="Woyke T."/>
            <person name="Stolyar S."/>
            <person name="Vorholt J.A."/>
            <person name="Vuilleumier S."/>
        </authorList>
    </citation>
    <scope>NUCLEOTIDE SEQUENCE [LARGE SCALE GENOMIC DNA]</scope>
    <source>
        <strain evidence="3">CM4 / NCIMB 13688</strain>
    </source>
</reference>
<dbReference type="RefSeq" id="WP_012605923.1">
    <property type="nucleotide sequence ID" value="NC_011757.1"/>
</dbReference>